<dbReference type="PANTHER" id="PTHR21937:SF6">
    <property type="entry name" value="CCDC66 DOMAIN-CONTAINING PROTEIN"/>
    <property type="match status" value="1"/>
</dbReference>
<evidence type="ECO:0000313" key="2">
    <source>
        <dbReference type="EMBL" id="KAK3792690.1"/>
    </source>
</evidence>
<feature type="compositionally biased region" description="Acidic residues" evidence="1">
    <location>
        <begin position="698"/>
        <end position="711"/>
    </location>
</feature>
<feature type="compositionally biased region" description="Basic and acidic residues" evidence="1">
    <location>
        <begin position="883"/>
        <end position="906"/>
    </location>
</feature>
<feature type="compositionally biased region" description="Basic and acidic residues" evidence="1">
    <location>
        <begin position="811"/>
        <end position="836"/>
    </location>
</feature>
<feature type="region of interest" description="Disordered" evidence="1">
    <location>
        <begin position="945"/>
        <end position="1052"/>
    </location>
</feature>
<feature type="compositionally biased region" description="Low complexity" evidence="1">
    <location>
        <begin position="605"/>
        <end position="614"/>
    </location>
</feature>
<feature type="region of interest" description="Disordered" evidence="1">
    <location>
        <begin position="1310"/>
        <end position="1354"/>
    </location>
</feature>
<evidence type="ECO:0000256" key="1">
    <source>
        <dbReference type="SAM" id="MobiDB-lite"/>
    </source>
</evidence>
<evidence type="ECO:0000313" key="3">
    <source>
        <dbReference type="Proteomes" id="UP001283361"/>
    </source>
</evidence>
<feature type="compositionally biased region" description="Basic residues" evidence="1">
    <location>
        <begin position="977"/>
        <end position="987"/>
    </location>
</feature>
<dbReference type="InterPro" id="IPR031440">
    <property type="entry name" value="DUF4670"/>
</dbReference>
<proteinExistence type="predicted"/>
<dbReference type="EMBL" id="JAWDGP010001348">
    <property type="protein sequence ID" value="KAK3792690.1"/>
    <property type="molecule type" value="Genomic_DNA"/>
</dbReference>
<feature type="region of interest" description="Disordered" evidence="1">
    <location>
        <begin position="883"/>
        <end position="907"/>
    </location>
</feature>
<dbReference type="PANTHER" id="PTHR21937">
    <property type="entry name" value="CCDC66 DOMAIN-CONTAINING PROTEIN"/>
    <property type="match status" value="1"/>
</dbReference>
<gene>
    <name evidence="2" type="ORF">RRG08_020759</name>
</gene>
<feature type="compositionally biased region" description="Basic and acidic residues" evidence="1">
    <location>
        <begin position="340"/>
        <end position="356"/>
    </location>
</feature>
<organism evidence="2 3">
    <name type="scientific">Elysia crispata</name>
    <name type="common">lettuce slug</name>
    <dbReference type="NCBI Taxonomy" id="231223"/>
    <lineage>
        <taxon>Eukaryota</taxon>
        <taxon>Metazoa</taxon>
        <taxon>Spiralia</taxon>
        <taxon>Lophotrochozoa</taxon>
        <taxon>Mollusca</taxon>
        <taxon>Gastropoda</taxon>
        <taxon>Heterobranchia</taxon>
        <taxon>Euthyneura</taxon>
        <taxon>Panpulmonata</taxon>
        <taxon>Sacoglossa</taxon>
        <taxon>Placobranchoidea</taxon>
        <taxon>Plakobranchidae</taxon>
        <taxon>Elysia</taxon>
    </lineage>
</organism>
<feature type="compositionally biased region" description="Basic and acidic residues" evidence="1">
    <location>
        <begin position="988"/>
        <end position="1021"/>
    </location>
</feature>
<name>A0AAE1E3Z3_9GAST</name>
<sequence>MPTSMLSSLARGYGTWTGSFDTSLPQQSEYLPRLTPNPGEHRHGITITPRSKSFHSEVPIADDGHLEIPKTFVTRKGALMLFAAPADIPQEPLETPTQTPRRRRRKPKSVIDLSLKLRTLERLSMSVLQFGDQSYDKESASVTDKENPLVLNFLHHLENSERDDTDLHSQPGGDLKFYLRDLKRRASCRGHAASDGGIHRARSTELQEILDQLERAWPHKAESTFGGSAPAGDEFFYPASPTPSVGTTRSLSRSKVLSSQKLTASLKSLNYLGRPASTEPERTQETIESKTSPINFRYGRSKSARPSVWVTDSSTPIYLQPRATQQSTIFHPSTTQSKRVPTESARDSTEESHMNEDQAPLWLSVDVQENASIISDDLQSQRSMADFELRGPSERGDNQSGVTSRSDRPFTPVRSERSMTSGKDERSVMLSEAASVLSSLMEEDFLAAEPADGSDDEIPPERDQWPGREQLEESRASSRHTERLEDRTATNENGENNAVTQPLYPPYSPALPAALEDSESIVKDQTETAEDREKASPTEGFEAFQSRQGVKGAGPDGRTEQLTKATGPTPPATSIARDPDTLVSLHRDENEETALPSLTIPDRTSSQLSSSESDSISKHMTSPTPTLPAAVSSLPSTSPNESVPISLIETAAKSNDEQTQLDINDHVDGDETPEKSPVTPKRRHQLQEPRKSLISDIVGEDVQDAAEEITSEGEPKLSERVLKEREEREKRAAQKKEEQEREAAAKQAEIDRLQQEADNKKQAAEERLKQRAEEAARRKEEQLKKQEEGQVSEQSVAKMTKDTKHSKKERKKSEGKKTDKTSAEAHNTTKTEDVLNKLKAKSAASGEVDVEKLKQYMATQPPPPPPKVEKQKVDLPEHMKEMFERKTKSKTQEELEEEIGKMKKAADQALGGSVLEADGMEGLSAEDFASAQEALMEKIKKAEEEILEGGSASPKPHLTPRSKVATPKKAKGDMSSGKKKSPSPKRKKDPEAEKKQEQARKRAELKEQEKIEKQRRLEEAKALQQKIKSKEETRKAKEAEAKRKAEELQERMEAIRQEEEEIEQAEKDARAQLAAVRKAQREEREARRKADLEKKKQDAIDRREKEKAMLETARQKEQEMLDRIADAEMARRLRDEEEAKREEEEMAAQERFEAEMKEAQRLAEEEEEKLRELERQAEEEAFQRLLEEKEQAEERRWELEEQARIMREESEKAQREMLEEEKRLEQERKQREAEEEDRKEEERARLIELQRLEEEARDKMRAQLEQRRAWALKRRDQNLAARAHLDAMRQSQGITDPWTFSYFVRWPKESYNRPMGQDPKQKQRGFSPKKPKPPPAPPPETVATSAVDVSAVPK</sequence>
<feature type="compositionally biased region" description="Basic and acidic residues" evidence="1">
    <location>
        <begin position="459"/>
        <end position="489"/>
    </location>
</feature>
<feature type="compositionally biased region" description="Basic and acidic residues" evidence="1">
    <location>
        <begin position="520"/>
        <end position="536"/>
    </location>
</feature>
<feature type="compositionally biased region" description="Polar residues" evidence="1">
    <location>
        <begin position="490"/>
        <end position="500"/>
    </location>
</feature>
<reference evidence="2" key="1">
    <citation type="journal article" date="2023" name="G3 (Bethesda)">
        <title>A reference genome for the long-term kleptoplast-retaining sea slug Elysia crispata morphotype clarki.</title>
        <authorList>
            <person name="Eastman K.E."/>
            <person name="Pendleton A.L."/>
            <person name="Shaikh M.A."/>
            <person name="Suttiyut T."/>
            <person name="Ogas R."/>
            <person name="Tomko P."/>
            <person name="Gavelis G."/>
            <person name="Widhalm J.R."/>
            <person name="Wisecaver J.H."/>
        </authorList>
    </citation>
    <scope>NUCLEOTIDE SEQUENCE</scope>
    <source>
        <strain evidence="2">ECLA1</strain>
    </source>
</reference>
<feature type="compositionally biased region" description="Basic and acidic residues" evidence="1">
    <location>
        <begin position="713"/>
        <end position="788"/>
    </location>
</feature>
<feature type="region of interest" description="Disordered" evidence="1">
    <location>
        <begin position="1073"/>
        <end position="1121"/>
    </location>
</feature>
<feature type="compositionally biased region" description="Basic and acidic residues" evidence="1">
    <location>
        <begin position="1201"/>
        <end position="1232"/>
    </location>
</feature>
<feature type="compositionally biased region" description="Acidic residues" evidence="1">
    <location>
        <begin position="441"/>
        <end position="458"/>
    </location>
</feature>
<feature type="compositionally biased region" description="Low complexity" evidence="1">
    <location>
        <begin position="1341"/>
        <end position="1354"/>
    </location>
</feature>
<feature type="compositionally biased region" description="Basic and acidic residues" evidence="1">
    <location>
        <begin position="1079"/>
        <end position="1121"/>
    </location>
</feature>
<feature type="compositionally biased region" description="Low complexity" evidence="1">
    <location>
        <begin position="89"/>
        <end position="99"/>
    </location>
</feature>
<feature type="compositionally biased region" description="Basic and acidic residues" evidence="1">
    <location>
        <begin position="1028"/>
        <end position="1052"/>
    </location>
</feature>
<feature type="compositionally biased region" description="Polar residues" evidence="1">
    <location>
        <begin position="633"/>
        <end position="643"/>
    </location>
</feature>
<comment type="caution">
    <text evidence="2">The sequence shown here is derived from an EMBL/GenBank/DDBJ whole genome shotgun (WGS) entry which is preliminary data.</text>
</comment>
<protein>
    <submittedName>
        <fullName evidence="2">Uncharacterized protein</fullName>
    </submittedName>
</protein>
<accession>A0AAE1E3Z3</accession>
<feature type="compositionally biased region" description="Basic and acidic residues" evidence="1">
    <location>
        <begin position="414"/>
        <end position="427"/>
    </location>
</feature>
<feature type="region of interest" description="Disordered" evidence="1">
    <location>
        <begin position="441"/>
        <end position="837"/>
    </location>
</feature>
<keyword evidence="3" id="KW-1185">Reference proteome</keyword>
<feature type="region of interest" description="Disordered" evidence="1">
    <location>
        <begin position="330"/>
        <end position="357"/>
    </location>
</feature>
<feature type="region of interest" description="Disordered" evidence="1">
    <location>
        <begin position="389"/>
        <end position="428"/>
    </location>
</feature>
<feature type="region of interest" description="Disordered" evidence="1">
    <location>
        <begin position="1201"/>
        <end position="1242"/>
    </location>
</feature>
<feature type="compositionally biased region" description="Basic and acidic residues" evidence="1">
    <location>
        <begin position="663"/>
        <end position="674"/>
    </location>
</feature>
<feature type="compositionally biased region" description="Basic and acidic residues" evidence="1">
    <location>
        <begin position="577"/>
        <end position="589"/>
    </location>
</feature>
<feature type="compositionally biased region" description="Polar residues" evidence="1">
    <location>
        <begin position="330"/>
        <end position="339"/>
    </location>
</feature>
<feature type="region of interest" description="Disordered" evidence="1">
    <location>
        <begin position="1134"/>
        <end position="1174"/>
    </location>
</feature>
<feature type="region of interest" description="Disordered" evidence="1">
    <location>
        <begin position="89"/>
        <end position="109"/>
    </location>
</feature>
<dbReference type="Proteomes" id="UP001283361">
    <property type="component" value="Unassembled WGS sequence"/>
</dbReference>